<dbReference type="InterPro" id="IPR020806">
    <property type="entry name" value="PKS_PP-bd"/>
</dbReference>
<accession>A0ABP0HWU0</accession>
<dbReference type="SMART" id="SM00823">
    <property type="entry name" value="PKS_PP"/>
    <property type="match status" value="1"/>
</dbReference>
<gene>
    <name evidence="4" type="ORF">SCF082_LOCUS4031</name>
</gene>
<keyword evidence="5" id="KW-1185">Reference proteome</keyword>
<protein>
    <recommendedName>
        <fullName evidence="3">Carrier domain-containing protein</fullName>
    </recommendedName>
</protein>
<name>A0ABP0HWU0_9DINO</name>
<dbReference type="EMBL" id="CAXAMM010002091">
    <property type="protein sequence ID" value="CAK8994678.1"/>
    <property type="molecule type" value="Genomic_DNA"/>
</dbReference>
<dbReference type="SUPFAM" id="SSF47336">
    <property type="entry name" value="ACP-like"/>
    <property type="match status" value="1"/>
</dbReference>
<dbReference type="Gene3D" id="1.10.1200.10">
    <property type="entry name" value="ACP-like"/>
    <property type="match status" value="1"/>
</dbReference>
<dbReference type="InterPro" id="IPR019734">
    <property type="entry name" value="TPR_rpt"/>
</dbReference>
<dbReference type="SMART" id="SM00028">
    <property type="entry name" value="TPR"/>
    <property type="match status" value="6"/>
</dbReference>
<feature type="domain" description="Carrier" evidence="3">
    <location>
        <begin position="703"/>
        <end position="783"/>
    </location>
</feature>
<dbReference type="PANTHER" id="PTHR10098">
    <property type="entry name" value="RAPSYN-RELATED"/>
    <property type="match status" value="1"/>
</dbReference>
<evidence type="ECO:0000256" key="2">
    <source>
        <dbReference type="ARBA" id="ARBA00022553"/>
    </source>
</evidence>
<comment type="caution">
    <text evidence="4">The sequence shown here is derived from an EMBL/GenBank/DDBJ whole genome shotgun (WGS) entry which is preliminary data.</text>
</comment>
<dbReference type="InterPro" id="IPR011990">
    <property type="entry name" value="TPR-like_helical_dom_sf"/>
</dbReference>
<evidence type="ECO:0000259" key="3">
    <source>
        <dbReference type="PROSITE" id="PS50075"/>
    </source>
</evidence>
<proteinExistence type="predicted"/>
<evidence type="ECO:0000313" key="5">
    <source>
        <dbReference type="Proteomes" id="UP001642464"/>
    </source>
</evidence>
<dbReference type="Pfam" id="PF00550">
    <property type="entry name" value="PP-binding"/>
    <property type="match status" value="1"/>
</dbReference>
<dbReference type="Gene3D" id="1.25.40.10">
    <property type="entry name" value="Tetratricopeptide repeat domain"/>
    <property type="match status" value="3"/>
</dbReference>
<keyword evidence="2" id="KW-0597">Phosphoprotein</keyword>
<sequence length="793" mass="87112">MQVWDWEISTSVWPQASGLDRRELGCAEKYQKQVSPGAREMVSAAQHLEEGRFEEGAACAERALGLFREAEGESAAIVDACRLVVYARQTQGRLKDAHELAHAQLEAFAASDALAKARMLLLLSQINHDKRGRRNRERAKEWASAARSAFAELGETRLEAQALLSLMNIVIKQHGNPLALNETKQLVDAALPLLRAVNDCLGEGVAMHGMACARALAGLLDGAADAGREALALFRKARRRGLEAFELHCLAAWMLALEDTDGAIKAAEEAMQIYMEEPCGLSAQPGVLQILMKAYFIAKDFSRAFACAQGAFERFQEANDRRGQAVALDMLALGYLHSGDFGEAAKLAQQQASLLQEHGDRPGQARALRLRCRLSVQLQDFNGAIAAASEAAAISGDLRSYPEKAAALQLMADCQMRNHSLSEAREAALQARQLYRDLLDRDQEVLALLQASQCSALSGDTDLAMQTASEAKELAKRAARRCAEGICWHTLASLHLDWGRLADASKMAKKALTCAKRCHEHKEQARSLLLFIVINLMISKEYEADADAEAEATSEAGEHFRRVEEKMEELRLLAQRASEPFCTACSSHAVAAVQLHRGSYDEALRTAQTAMTAYEESADLIGVLHMYLLMGKAHLTRRSFREARDATEAACWFGEQLGFRSIEENARTILQEIQAREAELPEPQLRRARVPEMPNVPKLDVQALDVEVLRDVVQLFVKVLIGSDDPIDPERPLMEMGLTSHLAVVLRDHLAKVLPGLSPPLPVTLIYDYPSITSITQLVTTSAEASRVPEGVA</sequence>
<organism evidence="4 5">
    <name type="scientific">Durusdinium trenchii</name>
    <dbReference type="NCBI Taxonomy" id="1381693"/>
    <lineage>
        <taxon>Eukaryota</taxon>
        <taxon>Sar</taxon>
        <taxon>Alveolata</taxon>
        <taxon>Dinophyceae</taxon>
        <taxon>Suessiales</taxon>
        <taxon>Symbiodiniaceae</taxon>
        <taxon>Durusdinium</taxon>
    </lineage>
</organism>
<dbReference type="InterPro" id="IPR036736">
    <property type="entry name" value="ACP-like_sf"/>
</dbReference>
<keyword evidence="1" id="KW-0596">Phosphopantetheine</keyword>
<evidence type="ECO:0000256" key="1">
    <source>
        <dbReference type="ARBA" id="ARBA00022450"/>
    </source>
</evidence>
<dbReference type="InterPro" id="IPR009081">
    <property type="entry name" value="PP-bd_ACP"/>
</dbReference>
<reference evidence="4 5" key="1">
    <citation type="submission" date="2024-02" db="EMBL/GenBank/DDBJ databases">
        <authorList>
            <person name="Chen Y."/>
            <person name="Shah S."/>
            <person name="Dougan E. K."/>
            <person name="Thang M."/>
            <person name="Chan C."/>
        </authorList>
    </citation>
    <scope>NUCLEOTIDE SEQUENCE [LARGE SCALE GENOMIC DNA]</scope>
</reference>
<evidence type="ECO:0000313" key="4">
    <source>
        <dbReference type="EMBL" id="CAK8994678.1"/>
    </source>
</evidence>
<dbReference type="SUPFAM" id="SSF48452">
    <property type="entry name" value="TPR-like"/>
    <property type="match status" value="3"/>
</dbReference>
<dbReference type="PROSITE" id="PS50075">
    <property type="entry name" value="CARRIER"/>
    <property type="match status" value="1"/>
</dbReference>
<dbReference type="Proteomes" id="UP001642464">
    <property type="component" value="Unassembled WGS sequence"/>
</dbReference>